<dbReference type="STRING" id="1236689.MMALV_00850"/>
<dbReference type="KEGG" id="max:MMALV_00850"/>
<keyword evidence="2" id="KW-1185">Reference proteome</keyword>
<name>M9SGX3_METAX</name>
<accession>M9SGX3</accession>
<protein>
    <submittedName>
        <fullName evidence="1">Uncharacterized protein</fullName>
    </submittedName>
</protein>
<evidence type="ECO:0000313" key="1">
    <source>
        <dbReference type="EMBL" id="AGI84842.1"/>
    </source>
</evidence>
<sequence>MVSKTDKIAVLAVVLIAAVFVGEYLTYGYEVDRDASASWESDKVSYSVKSSGSDEYRAVLFDNAGQVPVSKLYIYVDGTYDKYYRDACDLSDGAKPCYIEAGYYAEQVRESLKIRGFTDVTLIDGIELEEILRSTMSSSAGIGIMVLSYAVPGSVYSGQSDCLLVNWVNGGGGLYWLSSEIGRFYTDDDGLHKVSGDCTAYFFGTSVPVDCDDKDELGYITGNPVGGVFTEALCLKNSTTEFGIDITGLSGIQLGFGEGGYASISLVSVGSGMVCVFAGGFDINQLDDVGQVIASKLTCDSVFISMQKDKVTRETVRGSFGLSTSDTYLFIYTGGAYANFGACFHA</sequence>
<evidence type="ECO:0000313" key="2">
    <source>
        <dbReference type="Proteomes" id="UP000012672"/>
    </source>
</evidence>
<dbReference type="Proteomes" id="UP000012672">
    <property type="component" value="Chromosome"/>
</dbReference>
<dbReference type="InParanoid" id="M9SGX3"/>
<reference evidence="1 2" key="1">
    <citation type="journal article" date="2012" name="J. Bacteriol.">
        <title>Genome sequence of 'Candidatus Methanomethylophilus alvus' Mx1201, a methanogenic archaeon from the human gut belonging to a seventh order of methanogens.</title>
        <authorList>
            <person name="Borrel G."/>
            <person name="Harris H.M."/>
            <person name="Tottey W."/>
            <person name="Mihajlovski A."/>
            <person name="Parisot N."/>
            <person name="Peyretaillade E."/>
            <person name="Peyret P."/>
            <person name="Gribaldo S."/>
            <person name="O'Toole P.W."/>
            <person name="Brugere J.F."/>
        </authorList>
    </citation>
    <scope>NUCLEOTIDE SEQUENCE [LARGE SCALE GENOMIC DNA]</scope>
    <source>
        <strain evidence="1 2">Mx1201</strain>
    </source>
</reference>
<dbReference type="EMBL" id="CP004049">
    <property type="protein sequence ID" value="AGI84842.1"/>
    <property type="molecule type" value="Genomic_DNA"/>
</dbReference>
<organism evidence="1 2">
    <name type="scientific">Methanomethylophilus alvi (strain Mx1201)</name>
    <dbReference type="NCBI Taxonomy" id="1236689"/>
    <lineage>
        <taxon>Archaea</taxon>
        <taxon>Methanobacteriati</taxon>
        <taxon>Thermoplasmatota</taxon>
        <taxon>Thermoplasmata</taxon>
        <taxon>Methanomassiliicoccales</taxon>
        <taxon>Methanomethylophilaceae</taxon>
        <taxon>Methanomethylophilus</taxon>
    </lineage>
</organism>
<proteinExistence type="predicted"/>
<dbReference type="eggNOG" id="ENOG502N59J">
    <property type="taxonomic scope" value="Archaea"/>
</dbReference>
<dbReference type="HOGENOM" id="CLU_800771_0_0_2"/>
<dbReference type="AlphaFoldDB" id="M9SGX3"/>
<gene>
    <name evidence="1" type="ORF">MMALV_00850</name>
</gene>